<accession>A0AAD5XFB8</accession>
<dbReference type="GO" id="GO:0005634">
    <property type="term" value="C:nucleus"/>
    <property type="evidence" value="ECO:0007669"/>
    <property type="project" value="UniProtKB-SubCell"/>
</dbReference>
<dbReference type="PANTHER" id="PTHR18829">
    <property type="entry name" value="PROTEIN YAE1 HOMOLOG"/>
    <property type="match status" value="1"/>
</dbReference>
<evidence type="ECO:0000256" key="6">
    <source>
        <dbReference type="ARBA" id="ARBA00022490"/>
    </source>
</evidence>
<dbReference type="GO" id="GO:0005737">
    <property type="term" value="C:cytoplasm"/>
    <property type="evidence" value="ECO:0007669"/>
    <property type="project" value="UniProtKB-SubCell"/>
</dbReference>
<evidence type="ECO:0000256" key="4">
    <source>
        <dbReference type="ARBA" id="ARBA00017286"/>
    </source>
</evidence>
<feature type="domain" description="Essential protein Yae1 N-terminal" evidence="8">
    <location>
        <begin position="36"/>
        <end position="68"/>
    </location>
</feature>
<dbReference type="InterPro" id="IPR038881">
    <property type="entry name" value="Yae1-like"/>
</dbReference>
<evidence type="ECO:0000256" key="7">
    <source>
        <dbReference type="ARBA" id="ARBA00023242"/>
    </source>
</evidence>
<evidence type="ECO:0000259" key="8">
    <source>
        <dbReference type="Pfam" id="PF09811"/>
    </source>
</evidence>
<protein>
    <recommendedName>
        <fullName evidence="5">Protein YAE1</fullName>
    </recommendedName>
    <alternativeName>
        <fullName evidence="4">Protein yae1</fullName>
    </alternativeName>
</protein>
<evidence type="ECO:0000256" key="3">
    <source>
        <dbReference type="ARBA" id="ARBA00007096"/>
    </source>
</evidence>
<dbReference type="EMBL" id="JADGJH010001170">
    <property type="protein sequence ID" value="KAJ3117398.1"/>
    <property type="molecule type" value="Genomic_DNA"/>
</dbReference>
<evidence type="ECO:0000313" key="10">
    <source>
        <dbReference type="Proteomes" id="UP001211907"/>
    </source>
</evidence>
<evidence type="ECO:0000256" key="1">
    <source>
        <dbReference type="ARBA" id="ARBA00004123"/>
    </source>
</evidence>
<organism evidence="9 10">
    <name type="scientific">Physocladia obscura</name>
    <dbReference type="NCBI Taxonomy" id="109957"/>
    <lineage>
        <taxon>Eukaryota</taxon>
        <taxon>Fungi</taxon>
        <taxon>Fungi incertae sedis</taxon>
        <taxon>Chytridiomycota</taxon>
        <taxon>Chytridiomycota incertae sedis</taxon>
        <taxon>Chytridiomycetes</taxon>
        <taxon>Chytridiales</taxon>
        <taxon>Chytriomycetaceae</taxon>
        <taxon>Physocladia</taxon>
    </lineage>
</organism>
<keyword evidence="10" id="KW-1185">Reference proteome</keyword>
<comment type="similarity">
    <text evidence="3">Belongs to the YAE1 family.</text>
</comment>
<evidence type="ECO:0000313" key="9">
    <source>
        <dbReference type="EMBL" id="KAJ3117398.1"/>
    </source>
</evidence>
<sequence length="97" mass="10672">MSDDWLESDDEYSATAHNNTDDREFLALQRIHGTIGYREGVIAGKEETMQEGFDAGYNAGFAKSLNLGISAGQATVQKLLQQKLKLSSETKTNNDSQ</sequence>
<dbReference type="PANTHER" id="PTHR18829:SF0">
    <property type="entry name" value="PROTEIN YAE1 HOMOLOG"/>
    <property type="match status" value="1"/>
</dbReference>
<keyword evidence="7" id="KW-0539">Nucleus</keyword>
<proteinExistence type="inferred from homology"/>
<name>A0AAD5XFB8_9FUNG</name>
<evidence type="ECO:0000256" key="5">
    <source>
        <dbReference type="ARBA" id="ARBA00018400"/>
    </source>
</evidence>
<reference evidence="9" key="1">
    <citation type="submission" date="2020-05" db="EMBL/GenBank/DDBJ databases">
        <title>Phylogenomic resolution of chytrid fungi.</title>
        <authorList>
            <person name="Stajich J.E."/>
            <person name="Amses K."/>
            <person name="Simmons R."/>
            <person name="Seto K."/>
            <person name="Myers J."/>
            <person name="Bonds A."/>
            <person name="Quandt C.A."/>
            <person name="Barry K."/>
            <person name="Liu P."/>
            <person name="Grigoriev I."/>
            <person name="Longcore J.E."/>
            <person name="James T.Y."/>
        </authorList>
    </citation>
    <scope>NUCLEOTIDE SEQUENCE</scope>
    <source>
        <strain evidence="9">JEL0513</strain>
    </source>
</reference>
<gene>
    <name evidence="9" type="ORF">HK100_000832</name>
</gene>
<dbReference type="AlphaFoldDB" id="A0AAD5XFB8"/>
<dbReference type="InterPro" id="IPR019191">
    <property type="entry name" value="Essential_protein_Yae1_N"/>
</dbReference>
<comment type="subcellular location">
    <subcellularLocation>
        <location evidence="2">Cytoplasm</location>
    </subcellularLocation>
    <subcellularLocation>
        <location evidence="1">Nucleus</location>
    </subcellularLocation>
</comment>
<evidence type="ECO:0000256" key="2">
    <source>
        <dbReference type="ARBA" id="ARBA00004496"/>
    </source>
</evidence>
<keyword evidence="6" id="KW-0963">Cytoplasm</keyword>
<dbReference type="Proteomes" id="UP001211907">
    <property type="component" value="Unassembled WGS sequence"/>
</dbReference>
<dbReference type="Pfam" id="PF09811">
    <property type="entry name" value="Yae1_N"/>
    <property type="match status" value="1"/>
</dbReference>
<comment type="caution">
    <text evidence="9">The sequence shown here is derived from an EMBL/GenBank/DDBJ whole genome shotgun (WGS) entry which is preliminary data.</text>
</comment>